<evidence type="ECO:0000256" key="16">
    <source>
        <dbReference type="SAM" id="Phobius"/>
    </source>
</evidence>
<feature type="domain" description="Cytochrome oxidase subunit II copper A binding" evidence="17">
    <location>
        <begin position="131"/>
        <end position="243"/>
    </location>
</feature>
<keyword evidence="20" id="KW-1185">Reference proteome</keyword>
<keyword evidence="12" id="KW-0564">Palmitate</keyword>
<dbReference type="EMBL" id="FOZG01000001">
    <property type="protein sequence ID" value="SFR75970.1"/>
    <property type="molecule type" value="Genomic_DNA"/>
</dbReference>
<comment type="subcellular location">
    <subcellularLocation>
        <location evidence="1">Cell membrane</location>
        <topology evidence="1">Multi-pass membrane protein</topology>
    </subcellularLocation>
</comment>
<dbReference type="InterPro" id="IPR002429">
    <property type="entry name" value="CcO_II-like_C"/>
</dbReference>
<dbReference type="Pfam" id="PF06481">
    <property type="entry name" value="COX_ARM"/>
    <property type="match status" value="1"/>
</dbReference>
<evidence type="ECO:0000256" key="12">
    <source>
        <dbReference type="ARBA" id="ARBA00023139"/>
    </source>
</evidence>
<evidence type="ECO:0000256" key="14">
    <source>
        <dbReference type="ARBA" id="ARBA00030198"/>
    </source>
</evidence>
<evidence type="ECO:0000256" key="9">
    <source>
        <dbReference type="ARBA" id="ARBA00022989"/>
    </source>
</evidence>
<proteinExistence type="inferred from homology"/>
<dbReference type="Pfam" id="PF00116">
    <property type="entry name" value="COX2"/>
    <property type="match status" value="1"/>
</dbReference>
<evidence type="ECO:0000256" key="15">
    <source>
        <dbReference type="SAM" id="MobiDB-lite"/>
    </source>
</evidence>
<dbReference type="InterPro" id="IPR034227">
    <property type="entry name" value="CuRO_UO_II"/>
</dbReference>
<dbReference type="RefSeq" id="WP_093309167.1">
    <property type="nucleotide sequence ID" value="NZ_FOZG01000001.1"/>
</dbReference>
<dbReference type="Proteomes" id="UP000198824">
    <property type="component" value="Unassembled WGS sequence"/>
</dbReference>
<dbReference type="GO" id="GO:0005507">
    <property type="term" value="F:copper ion binding"/>
    <property type="evidence" value="ECO:0007669"/>
    <property type="project" value="InterPro"/>
</dbReference>
<dbReference type="GO" id="GO:0004129">
    <property type="term" value="F:cytochrome-c oxidase activity"/>
    <property type="evidence" value="ECO:0007669"/>
    <property type="project" value="InterPro"/>
</dbReference>
<evidence type="ECO:0000256" key="6">
    <source>
        <dbReference type="ARBA" id="ARBA00022692"/>
    </source>
</evidence>
<keyword evidence="3" id="KW-0813">Transport</keyword>
<accession>A0A1I6JBQ6</accession>
<dbReference type="PROSITE" id="PS50857">
    <property type="entry name" value="COX2_CUA"/>
    <property type="match status" value="1"/>
</dbReference>
<dbReference type="InterPro" id="IPR006333">
    <property type="entry name" value="Cyt_o_ubiquinol_oxidase_su2"/>
</dbReference>
<evidence type="ECO:0000256" key="5">
    <source>
        <dbReference type="ARBA" id="ARBA00022660"/>
    </source>
</evidence>
<dbReference type="PROSITE" id="PS51257">
    <property type="entry name" value="PROKAR_LIPOPROTEIN"/>
    <property type="match status" value="1"/>
</dbReference>
<keyword evidence="10" id="KW-0560">Oxidoreductase</keyword>
<evidence type="ECO:0000259" key="18">
    <source>
        <dbReference type="PROSITE" id="PS50999"/>
    </source>
</evidence>
<evidence type="ECO:0000256" key="2">
    <source>
        <dbReference type="ARBA" id="ARBA00007866"/>
    </source>
</evidence>
<evidence type="ECO:0000256" key="3">
    <source>
        <dbReference type="ARBA" id="ARBA00022448"/>
    </source>
</evidence>
<sequence>MAQPLFRSLRLWPLAAMPLLGACSTVVMDPAGDVARQQSHLILWATGLMLLIIVPVMILTVLFAWRYRATNEDTDYDPDWDHSTGLELIIWSAPLVIIVALGALTWVGTHTLDPYRPLDRLAEGRPLTPAVRPLEVQVVSLDWKWLFIYPEQGIATVNELVVPVDRPIRFRMTSSSVMNTFWVPSMAGMIYTMAGMETRLHGVLNRTGKFEGRSGNYSGAGFSGMSFWTYAVPETRFASWAANVRRQPRRLDVPTYLKLERPSERVRPIGFGGVDPRLFERVVAMCVQPGTPCMDMSGHGMQKGVNNRAPRPGEAEGALTREPHEKGSSPHLSAPPGPAPGARDPGHRANRNLTWALPPRGPIARASRAEA</sequence>
<evidence type="ECO:0000256" key="7">
    <source>
        <dbReference type="ARBA" id="ARBA00022729"/>
    </source>
</evidence>
<dbReference type="Gene3D" id="2.60.40.420">
    <property type="entry name" value="Cupredoxins - blue copper proteins"/>
    <property type="match status" value="1"/>
</dbReference>
<name>A0A1I6JBQ6_9SPHN</name>
<dbReference type="GO" id="GO:0009486">
    <property type="term" value="F:cytochrome bo3 ubiquinol oxidase activity"/>
    <property type="evidence" value="ECO:0007669"/>
    <property type="project" value="InterPro"/>
</dbReference>
<evidence type="ECO:0000256" key="11">
    <source>
        <dbReference type="ARBA" id="ARBA00023136"/>
    </source>
</evidence>
<evidence type="ECO:0000256" key="4">
    <source>
        <dbReference type="ARBA" id="ARBA00022475"/>
    </source>
</evidence>
<dbReference type="SUPFAM" id="SSF81464">
    <property type="entry name" value="Cytochrome c oxidase subunit II-like, transmembrane region"/>
    <property type="match status" value="1"/>
</dbReference>
<evidence type="ECO:0000256" key="10">
    <source>
        <dbReference type="ARBA" id="ARBA00023002"/>
    </source>
</evidence>
<dbReference type="NCBIfam" id="TIGR01433">
    <property type="entry name" value="CyoA"/>
    <property type="match status" value="1"/>
</dbReference>
<evidence type="ECO:0000313" key="19">
    <source>
        <dbReference type="EMBL" id="SFR75970.1"/>
    </source>
</evidence>
<dbReference type="PROSITE" id="PS50999">
    <property type="entry name" value="COX2_TM"/>
    <property type="match status" value="1"/>
</dbReference>
<dbReference type="GO" id="GO:0005886">
    <property type="term" value="C:plasma membrane"/>
    <property type="evidence" value="ECO:0007669"/>
    <property type="project" value="UniProtKB-SubCell"/>
</dbReference>
<keyword evidence="11 16" id="KW-0472">Membrane</keyword>
<keyword evidence="9 16" id="KW-1133">Transmembrane helix</keyword>
<gene>
    <name evidence="19" type="ORF">SAMN05192580_0033</name>
</gene>
<keyword evidence="6 16" id="KW-0812">Transmembrane</keyword>
<keyword evidence="4" id="KW-1003">Cell membrane</keyword>
<evidence type="ECO:0000256" key="1">
    <source>
        <dbReference type="ARBA" id="ARBA00004651"/>
    </source>
</evidence>
<comment type="similarity">
    <text evidence="2">Belongs to the cytochrome c oxidase subunit 2 family.</text>
</comment>
<evidence type="ECO:0000256" key="8">
    <source>
        <dbReference type="ARBA" id="ARBA00022982"/>
    </source>
</evidence>
<dbReference type="AlphaFoldDB" id="A0A1I6JBQ6"/>
<dbReference type="InterPro" id="IPR036257">
    <property type="entry name" value="Cyt_c_oxidase_su2_TM_sf"/>
</dbReference>
<reference evidence="19 20" key="1">
    <citation type="submission" date="2016-10" db="EMBL/GenBank/DDBJ databases">
        <authorList>
            <person name="de Groot N.N."/>
        </authorList>
    </citation>
    <scope>NUCLEOTIDE SEQUENCE [LARGE SCALE GENOMIC DNA]</scope>
    <source>
        <strain evidence="19 20">S5-249</strain>
    </source>
</reference>
<evidence type="ECO:0000256" key="13">
    <source>
        <dbReference type="ARBA" id="ARBA00023288"/>
    </source>
</evidence>
<dbReference type="PANTHER" id="PTHR22888">
    <property type="entry name" value="CYTOCHROME C OXIDASE, SUBUNIT II"/>
    <property type="match status" value="1"/>
</dbReference>
<keyword evidence="7" id="KW-0732">Signal</keyword>
<protein>
    <recommendedName>
        <fullName evidence="14">Ubiquinol oxidase polypeptide II</fullName>
    </recommendedName>
</protein>
<dbReference type="Gene3D" id="1.10.287.90">
    <property type="match status" value="1"/>
</dbReference>
<dbReference type="GO" id="GO:0042773">
    <property type="term" value="P:ATP synthesis coupled electron transport"/>
    <property type="evidence" value="ECO:0007669"/>
    <property type="project" value="TreeGrafter"/>
</dbReference>
<dbReference type="SUPFAM" id="SSF49503">
    <property type="entry name" value="Cupredoxins"/>
    <property type="match status" value="1"/>
</dbReference>
<dbReference type="InterPro" id="IPR008972">
    <property type="entry name" value="Cupredoxin"/>
</dbReference>
<evidence type="ECO:0000313" key="20">
    <source>
        <dbReference type="Proteomes" id="UP000198824"/>
    </source>
</evidence>
<keyword evidence="8" id="KW-0249">Electron transport</keyword>
<keyword evidence="5" id="KW-0679">Respiratory chain</keyword>
<feature type="compositionally biased region" description="Basic and acidic residues" evidence="15">
    <location>
        <begin position="311"/>
        <end position="328"/>
    </location>
</feature>
<feature type="transmembrane region" description="Helical" evidence="16">
    <location>
        <begin position="12"/>
        <end position="29"/>
    </location>
</feature>
<feature type="region of interest" description="Disordered" evidence="15">
    <location>
        <begin position="297"/>
        <end position="371"/>
    </location>
</feature>
<feature type="transmembrane region" description="Helical" evidence="16">
    <location>
        <begin position="88"/>
        <end position="107"/>
    </location>
</feature>
<dbReference type="PANTHER" id="PTHR22888:SF18">
    <property type="entry name" value="CYTOCHROME BO(3) UBIQUINOL OXIDASE SUBUNIT 2"/>
    <property type="match status" value="1"/>
</dbReference>
<evidence type="ECO:0000259" key="17">
    <source>
        <dbReference type="PROSITE" id="PS50857"/>
    </source>
</evidence>
<feature type="domain" description="Cytochrome oxidase subunit II transmembrane region profile" evidence="18">
    <location>
        <begin position="19"/>
        <end position="116"/>
    </location>
</feature>
<feature type="transmembrane region" description="Helical" evidence="16">
    <location>
        <begin position="41"/>
        <end position="68"/>
    </location>
</feature>
<dbReference type="CDD" id="cd04212">
    <property type="entry name" value="CuRO_UO_II"/>
    <property type="match status" value="1"/>
</dbReference>
<dbReference type="STRING" id="1166337.SAMN05192580_0033"/>
<dbReference type="InterPro" id="IPR011759">
    <property type="entry name" value="Cyt_c_oxidase_su2_TM_dom"/>
</dbReference>
<dbReference type="InterPro" id="IPR045187">
    <property type="entry name" value="CcO_II"/>
</dbReference>
<organism evidence="19 20">
    <name type="scientific">Sphingomonas jatrophae</name>
    <dbReference type="NCBI Taxonomy" id="1166337"/>
    <lineage>
        <taxon>Bacteria</taxon>
        <taxon>Pseudomonadati</taxon>
        <taxon>Pseudomonadota</taxon>
        <taxon>Alphaproteobacteria</taxon>
        <taxon>Sphingomonadales</taxon>
        <taxon>Sphingomonadaceae</taxon>
        <taxon>Sphingomonas</taxon>
    </lineage>
</organism>
<keyword evidence="13" id="KW-0449">Lipoprotein</keyword>
<dbReference type="OrthoDB" id="9783445at2"/>
<dbReference type="InterPro" id="IPR010514">
    <property type="entry name" value="COX_ARM"/>
</dbReference>
<dbReference type="GO" id="GO:0016682">
    <property type="term" value="F:oxidoreductase activity, acting on diphenols and related substances as donors, oxygen as acceptor"/>
    <property type="evidence" value="ECO:0007669"/>
    <property type="project" value="InterPro"/>
</dbReference>